<comment type="caution">
    <text evidence="1">The sequence shown here is derived from an EMBL/GenBank/DDBJ whole genome shotgun (WGS) entry which is preliminary data.</text>
</comment>
<keyword evidence="2" id="KW-1185">Reference proteome</keyword>
<sequence>MHIENIKNSIMMASLYSNLRTEWVETNLLHHNLGFKERFTSMELNRFYAGVKSNSSLVLL</sequence>
<organism evidence="1 2">
    <name type="scientific">Arcticibacter svalbardensis MN12-7</name>
    <dbReference type="NCBI Taxonomy" id="1150600"/>
    <lineage>
        <taxon>Bacteria</taxon>
        <taxon>Pseudomonadati</taxon>
        <taxon>Bacteroidota</taxon>
        <taxon>Sphingobacteriia</taxon>
        <taxon>Sphingobacteriales</taxon>
        <taxon>Sphingobacteriaceae</taxon>
        <taxon>Arcticibacter</taxon>
    </lineage>
</organism>
<dbReference type="Proteomes" id="UP000014174">
    <property type="component" value="Unassembled WGS sequence"/>
</dbReference>
<gene>
    <name evidence="1" type="ORF">ADIARSV_1836</name>
</gene>
<dbReference type="STRING" id="1150600.ADIARSV_1836"/>
<reference evidence="1 2" key="1">
    <citation type="journal article" date="2013" name="Genome Announc.">
        <title>Draft Genome Sequence of Arcticibacter svalbardensis Strain MN12-7T, a Member of the Family Sphingobacteriaceae Isolated from an Arctic Soil Sample.</title>
        <authorList>
            <person name="Shivaji S."/>
            <person name="Ara S."/>
            <person name="Prasad S."/>
            <person name="Manasa B.P."/>
            <person name="Begum Z."/>
            <person name="Singh A."/>
            <person name="Kumar Pinnaka A."/>
        </authorList>
    </citation>
    <scope>NUCLEOTIDE SEQUENCE [LARGE SCALE GENOMIC DNA]</scope>
    <source>
        <strain evidence="1 2">MN12-7</strain>
    </source>
</reference>
<dbReference type="AlphaFoldDB" id="R9GTU0"/>
<dbReference type="EMBL" id="AQPN01000070">
    <property type="protein sequence ID" value="EOR94965.1"/>
    <property type="molecule type" value="Genomic_DNA"/>
</dbReference>
<evidence type="ECO:0000313" key="1">
    <source>
        <dbReference type="EMBL" id="EOR94965.1"/>
    </source>
</evidence>
<name>R9GTU0_9SPHI</name>
<accession>R9GTU0</accession>
<protein>
    <submittedName>
        <fullName evidence="1">Uncharacterized protein</fullName>
    </submittedName>
</protein>
<evidence type="ECO:0000313" key="2">
    <source>
        <dbReference type="Proteomes" id="UP000014174"/>
    </source>
</evidence>
<proteinExistence type="predicted"/>